<organism evidence="2 3">
    <name type="scientific">Paenimyroides ummariense</name>
    <dbReference type="NCBI Taxonomy" id="913024"/>
    <lineage>
        <taxon>Bacteria</taxon>
        <taxon>Pseudomonadati</taxon>
        <taxon>Bacteroidota</taxon>
        <taxon>Flavobacteriia</taxon>
        <taxon>Flavobacteriales</taxon>
        <taxon>Flavobacteriaceae</taxon>
        <taxon>Paenimyroides</taxon>
    </lineage>
</organism>
<proteinExistence type="predicted"/>
<protein>
    <recommendedName>
        <fullName evidence="4">ABM domain-containing protein</fullName>
    </recommendedName>
</protein>
<dbReference type="PANTHER" id="PTHR40057:SF1">
    <property type="entry name" value="SLR1162 PROTEIN"/>
    <property type="match status" value="1"/>
</dbReference>
<keyword evidence="3" id="KW-1185">Reference proteome</keyword>
<evidence type="ECO:0000256" key="1">
    <source>
        <dbReference type="SAM" id="Phobius"/>
    </source>
</evidence>
<dbReference type="OrthoDB" id="1494254at2"/>
<dbReference type="AlphaFoldDB" id="A0A1I5DN12"/>
<gene>
    <name evidence="2" type="ORF">SAMN05421741_11650</name>
</gene>
<dbReference type="EMBL" id="FOVI01000016">
    <property type="protein sequence ID" value="SFO00171.1"/>
    <property type="molecule type" value="Genomic_DNA"/>
</dbReference>
<evidence type="ECO:0000313" key="2">
    <source>
        <dbReference type="EMBL" id="SFO00171.1"/>
    </source>
</evidence>
<dbReference type="InterPro" id="IPR011008">
    <property type="entry name" value="Dimeric_a/b-barrel"/>
</dbReference>
<evidence type="ECO:0008006" key="4">
    <source>
        <dbReference type="Google" id="ProtNLM"/>
    </source>
</evidence>
<feature type="transmembrane region" description="Helical" evidence="1">
    <location>
        <begin position="119"/>
        <end position="140"/>
    </location>
</feature>
<dbReference type="SUPFAM" id="SSF54909">
    <property type="entry name" value="Dimeric alpha+beta barrel"/>
    <property type="match status" value="1"/>
</dbReference>
<keyword evidence="1" id="KW-1133">Transmembrane helix</keyword>
<name>A0A1I5DN12_9FLAO</name>
<dbReference type="InterPro" id="IPR038762">
    <property type="entry name" value="ABM_predict"/>
</dbReference>
<keyword evidence="1" id="KW-0812">Transmembrane</keyword>
<sequence>MKDQGATVVINHQIKDGKQNQYEEWLIEIGSICRTYAGNIDWQIIRPIPNLTYVYTVIIRFDTIENLSIWMKSKDREYLIEKARPLFSKDDQYQVKSGLDFLFTDHSDRKSNPVRWKQYVVTWSAIYPLSILIPLIILPFLKILNFPDNRFVNSFFISGVVVAIMVYLLMPSYTKLIKNWLYR</sequence>
<feature type="transmembrane region" description="Helical" evidence="1">
    <location>
        <begin position="152"/>
        <end position="170"/>
    </location>
</feature>
<accession>A0A1I5DN12</accession>
<keyword evidence="1" id="KW-0472">Membrane</keyword>
<dbReference type="RefSeq" id="WP_091524289.1">
    <property type="nucleotide sequence ID" value="NZ_FOVI01000016.1"/>
</dbReference>
<reference evidence="3" key="1">
    <citation type="submission" date="2016-10" db="EMBL/GenBank/DDBJ databases">
        <authorList>
            <person name="Varghese N."/>
            <person name="Submissions S."/>
        </authorList>
    </citation>
    <scope>NUCLEOTIDE SEQUENCE [LARGE SCALE GENOMIC DNA]</scope>
    <source>
        <strain evidence="3">DS-12</strain>
    </source>
</reference>
<dbReference type="Proteomes" id="UP000199036">
    <property type="component" value="Unassembled WGS sequence"/>
</dbReference>
<dbReference type="STRING" id="913024.SAMN05421741_11650"/>
<dbReference type="PANTHER" id="PTHR40057">
    <property type="entry name" value="SLR1162 PROTEIN"/>
    <property type="match status" value="1"/>
</dbReference>
<evidence type="ECO:0000313" key="3">
    <source>
        <dbReference type="Proteomes" id="UP000199036"/>
    </source>
</evidence>